<evidence type="ECO:0000256" key="3">
    <source>
        <dbReference type="ARBA" id="ARBA00023054"/>
    </source>
</evidence>
<proteinExistence type="predicted"/>
<comment type="subcellular location">
    <subcellularLocation>
        <location evidence="1">Golgi apparatus</location>
    </subcellularLocation>
</comment>
<dbReference type="RefSeq" id="XP_062624662.1">
    <property type="nucleotide sequence ID" value="XM_062768679.1"/>
</dbReference>
<evidence type="ECO:0000256" key="6">
    <source>
        <dbReference type="SAM" id="Phobius"/>
    </source>
</evidence>
<feature type="compositionally biased region" description="Low complexity" evidence="5">
    <location>
        <begin position="246"/>
        <end position="257"/>
    </location>
</feature>
<dbReference type="PANTHER" id="PTHR18921">
    <property type="entry name" value="MYOSIN HEAVY CHAIN - RELATED"/>
    <property type="match status" value="1"/>
</dbReference>
<dbReference type="AlphaFoldDB" id="A0AAF1BID5"/>
<feature type="compositionally biased region" description="Low complexity" evidence="5">
    <location>
        <begin position="209"/>
        <end position="230"/>
    </location>
</feature>
<feature type="coiled-coil region" evidence="4">
    <location>
        <begin position="403"/>
        <end position="559"/>
    </location>
</feature>
<gene>
    <name evidence="7" type="ORF">LOC62_02G002174</name>
</gene>
<dbReference type="Proteomes" id="UP000827549">
    <property type="component" value="Chromosome 2"/>
</dbReference>
<feature type="region of interest" description="Disordered" evidence="5">
    <location>
        <begin position="593"/>
        <end position="697"/>
    </location>
</feature>
<feature type="compositionally biased region" description="Polar residues" evidence="5">
    <location>
        <begin position="159"/>
        <end position="170"/>
    </location>
</feature>
<dbReference type="SUPFAM" id="SSF57997">
    <property type="entry name" value="Tropomyosin"/>
    <property type="match status" value="1"/>
</dbReference>
<evidence type="ECO:0000256" key="1">
    <source>
        <dbReference type="ARBA" id="ARBA00004555"/>
    </source>
</evidence>
<dbReference type="EMBL" id="CP086715">
    <property type="protein sequence ID" value="WOO78630.1"/>
    <property type="molecule type" value="Genomic_DNA"/>
</dbReference>
<feature type="compositionally biased region" description="Acidic residues" evidence="5">
    <location>
        <begin position="637"/>
        <end position="661"/>
    </location>
</feature>
<feature type="compositionally biased region" description="Basic residues" evidence="5">
    <location>
        <begin position="602"/>
        <end position="612"/>
    </location>
</feature>
<dbReference type="GO" id="GO:0007030">
    <property type="term" value="P:Golgi organization"/>
    <property type="evidence" value="ECO:0007669"/>
    <property type="project" value="TreeGrafter"/>
</dbReference>
<keyword evidence="6" id="KW-1133">Transmembrane helix</keyword>
<evidence type="ECO:0000256" key="5">
    <source>
        <dbReference type="SAM" id="MobiDB-lite"/>
    </source>
</evidence>
<evidence type="ECO:0000313" key="7">
    <source>
        <dbReference type="EMBL" id="WOO78630.1"/>
    </source>
</evidence>
<reference evidence="7" key="1">
    <citation type="submission" date="2023-10" db="EMBL/GenBank/DDBJ databases">
        <authorList>
            <person name="Noh H."/>
        </authorList>
    </citation>
    <scope>NUCLEOTIDE SEQUENCE</scope>
    <source>
        <strain evidence="7">DUCC4014</strain>
    </source>
</reference>
<feature type="region of interest" description="Disordered" evidence="5">
    <location>
        <begin position="152"/>
        <end position="171"/>
    </location>
</feature>
<dbReference type="Gene3D" id="1.10.287.1490">
    <property type="match status" value="1"/>
</dbReference>
<feature type="region of interest" description="Disordered" evidence="5">
    <location>
        <begin position="204"/>
        <end position="398"/>
    </location>
</feature>
<protein>
    <submittedName>
        <fullName evidence="7">Uncharacterized protein</fullName>
    </submittedName>
</protein>
<feature type="compositionally biased region" description="Low complexity" evidence="5">
    <location>
        <begin position="339"/>
        <end position="352"/>
    </location>
</feature>
<evidence type="ECO:0000313" key="8">
    <source>
        <dbReference type="Proteomes" id="UP000827549"/>
    </source>
</evidence>
<keyword evidence="2" id="KW-0333">Golgi apparatus</keyword>
<dbReference type="PANTHER" id="PTHR18921:SF2">
    <property type="entry name" value="THYROID RECEPTOR-INTERACTING PROTEIN 11"/>
    <property type="match status" value="1"/>
</dbReference>
<dbReference type="GeneID" id="87805422"/>
<keyword evidence="6" id="KW-0812">Transmembrane</keyword>
<keyword evidence="6" id="KW-0472">Membrane</keyword>
<accession>A0AAF1BID5</accession>
<evidence type="ECO:0000256" key="2">
    <source>
        <dbReference type="ARBA" id="ARBA00023034"/>
    </source>
</evidence>
<dbReference type="GO" id="GO:0006888">
    <property type="term" value="P:endoplasmic reticulum to Golgi vesicle-mediated transport"/>
    <property type="evidence" value="ECO:0007669"/>
    <property type="project" value="TreeGrafter"/>
</dbReference>
<keyword evidence="8" id="KW-1185">Reference proteome</keyword>
<name>A0AAF1BID5_9TREE</name>
<sequence length="866" mass="93412">MAAPDTGDAVVHRLITKGLRGRPRSEDALDLSSSEKAQLLADIIGSESKISFERILPGMSHFPVIARPSNNGSAIEQAETAQGIVILLHHEREHLKSQLQIAEEHEREHLKSQLQIAEEQGKHVQLEHKELESFLTLILKGETLQGFPLAAEPEDCATPSDQPDVSSVELSESKLAEALPIASSVSHGDSDDSPTADSVEVAVNGRQRSASGPPSPTTAMSTATASPTESTGHRTPVGQTRPLPPQQFFKRQQLRRLSTGSARTIEEPTGKASGSQSAIITTRRLSDEITGPAKGWSNGKPPWSREGALLVRSSTAPSLFMDRRPSLPTSASMERLHGSQASSSSPSSKGESPTYKGWPFFRQPDHDPDEALSNHRRRPSNSLMLHSRRDSASSVTSATDALHMKLEAKSEEAERLNNSLRNAEKLYKSKEEGLSRQLQGLEADCENLLRELSKAKETIVTQKAKVQAAEQDKRELHATVQDRDSTNATLRKSLDRAQKEIDAHKARLAELEARRDSLEDELASANHRIVDLADIEEQFLQARHNAEELKLRVEELQAGPGFYAVSAPSSSAPGSVSQTLGAEMLRQYGLIGAEPSSPLAPRARKSSRRLRRPPIPPSPRPDVECLSTELEKADSDPNSEDDDNDSSDEDDNTEVDPDDSLADVSIDVPSTPLPDSPADGDRSMTSPPSYSGSPRGAEQLLEAGPSVEAGPSDAKATLEPTKVASVEAEPRPVVKHESKGVMTTDIVAATQATAPVAEIAVATTEATAPVTGVVDDKNAEPICNNPRHVNWAVLAAFIVVAFAVGVGFGAQKLSSGTPLPSLVYDPYGHIHTITSATGLPYSAWHRKGKTNVMENRGRLRRGRVPT</sequence>
<dbReference type="GO" id="GO:0005794">
    <property type="term" value="C:Golgi apparatus"/>
    <property type="evidence" value="ECO:0007669"/>
    <property type="project" value="UniProtKB-SubCell"/>
</dbReference>
<feature type="coiled-coil region" evidence="4">
    <location>
        <begin position="100"/>
        <end position="127"/>
    </location>
</feature>
<keyword evidence="3 4" id="KW-0175">Coiled coil</keyword>
<feature type="compositionally biased region" description="Polar residues" evidence="5">
    <location>
        <begin position="683"/>
        <end position="692"/>
    </location>
</feature>
<feature type="transmembrane region" description="Helical" evidence="6">
    <location>
        <begin position="791"/>
        <end position="810"/>
    </location>
</feature>
<evidence type="ECO:0000256" key="4">
    <source>
        <dbReference type="SAM" id="Coils"/>
    </source>
</evidence>
<dbReference type="GO" id="GO:0031267">
    <property type="term" value="F:small GTPase binding"/>
    <property type="evidence" value="ECO:0007669"/>
    <property type="project" value="TreeGrafter"/>
</dbReference>
<organism evidence="7 8">
    <name type="scientific">Vanrija pseudolonga</name>
    <dbReference type="NCBI Taxonomy" id="143232"/>
    <lineage>
        <taxon>Eukaryota</taxon>
        <taxon>Fungi</taxon>
        <taxon>Dikarya</taxon>
        <taxon>Basidiomycota</taxon>
        <taxon>Agaricomycotina</taxon>
        <taxon>Tremellomycetes</taxon>
        <taxon>Trichosporonales</taxon>
        <taxon>Trichosporonaceae</taxon>
        <taxon>Vanrija</taxon>
    </lineage>
</organism>